<evidence type="ECO:0000256" key="1">
    <source>
        <dbReference type="SAM" id="MobiDB-lite"/>
    </source>
</evidence>
<keyword evidence="4" id="KW-1185">Reference proteome</keyword>
<keyword evidence="2" id="KW-1133">Transmembrane helix</keyword>
<keyword evidence="2" id="KW-0472">Membrane</keyword>
<accession>A0A654M1A7</accession>
<feature type="transmembrane region" description="Helical" evidence="2">
    <location>
        <begin position="21"/>
        <end position="42"/>
    </location>
</feature>
<organism evidence="3 4">
    <name type="scientific">Candidatus Nitrosocosmicus oleophilus</name>
    <dbReference type="NCBI Taxonomy" id="1353260"/>
    <lineage>
        <taxon>Archaea</taxon>
        <taxon>Nitrososphaerota</taxon>
        <taxon>Nitrososphaeria</taxon>
        <taxon>Nitrososphaerales</taxon>
        <taxon>Nitrososphaeraceae</taxon>
        <taxon>Candidatus Nitrosocosmicus</taxon>
    </lineage>
</organism>
<feature type="region of interest" description="Disordered" evidence="1">
    <location>
        <begin position="54"/>
        <end position="126"/>
    </location>
</feature>
<dbReference type="KEGG" id="taa:NMY3_03058"/>
<feature type="compositionally biased region" description="Polar residues" evidence="1">
    <location>
        <begin position="105"/>
        <end position="115"/>
    </location>
</feature>
<proteinExistence type="predicted"/>
<dbReference type="Proteomes" id="UP000058925">
    <property type="component" value="Chromosome"/>
</dbReference>
<dbReference type="GeneID" id="60422927"/>
<reference evidence="4" key="1">
    <citation type="submission" date="2015-10" db="EMBL/GenBank/DDBJ databases">
        <title>Niche specialization of a soil ammonia-oxidizing archaeon, Candidatus Nitrosocosmicus oleophilus.</title>
        <authorList>
            <person name="Jung M.-Y."/>
            <person name="Rhee S.-K."/>
        </authorList>
    </citation>
    <scope>NUCLEOTIDE SEQUENCE [LARGE SCALE GENOMIC DNA]</scope>
    <source>
        <strain evidence="4">MY3</strain>
    </source>
</reference>
<evidence type="ECO:0000313" key="3">
    <source>
        <dbReference type="EMBL" id="ALI37245.1"/>
    </source>
</evidence>
<protein>
    <submittedName>
        <fullName evidence="3">Uncharacterized protein</fullName>
    </submittedName>
</protein>
<evidence type="ECO:0000256" key="2">
    <source>
        <dbReference type="SAM" id="Phobius"/>
    </source>
</evidence>
<evidence type="ECO:0000313" key="4">
    <source>
        <dbReference type="Proteomes" id="UP000058925"/>
    </source>
</evidence>
<dbReference type="RefSeq" id="WP_196816350.1">
    <property type="nucleotide sequence ID" value="NZ_CP012850.1"/>
</dbReference>
<keyword evidence="2" id="KW-0812">Transmembrane</keyword>
<gene>
    <name evidence="3" type="ORF">NMY3_03058</name>
</gene>
<feature type="compositionally biased region" description="Polar residues" evidence="1">
    <location>
        <begin position="67"/>
        <end position="90"/>
    </location>
</feature>
<dbReference type="EMBL" id="CP012850">
    <property type="protein sequence ID" value="ALI37245.1"/>
    <property type="molecule type" value="Genomic_DNA"/>
</dbReference>
<sequence length="377" mass="41342">MIKSVDRYPYIKFSNINIKKIQHIVSILLIFTILSTLILGSATSNWNVYGQPNETNSQTEKVIPSIPHTSQEGITESTNEQPTSETGSAENRSDVINDEQDIAGGSNTLSGSSDSQPDEDCLFDPSLPKCAPDENGNCPEGFNMNEDGQCFPEHDECPDGYHSADDDETGRCIPNSDGCPSGMIFRPEMKTCGYKEDVCRTYPYLADCKVDEGGNGGSNNLAYNSGYTHGCSDAKISDPSKRYINQAGKGPNYHTPEFMSGYNDGFEICSNGSNQPLSNSEGTFKVIVEVTNQLPRDTYGGITVSVVHFPENIFKPVYGVYFPAGQTVSKTFTFKSSDVPIGIEFEVNLDYGDDYNQYIFGKNSPAEKPEVVQFFIS</sequence>
<dbReference type="OrthoDB" id="11752at2157"/>
<dbReference type="AlphaFoldDB" id="A0A654M1A7"/>
<name>A0A654M1A7_9ARCH</name>